<reference evidence="2 3" key="1">
    <citation type="journal article" date="2016" name="Mol. Biol. Evol.">
        <title>Comparative Genomics of Early-Diverging Mushroom-Forming Fungi Provides Insights into the Origins of Lignocellulose Decay Capabilities.</title>
        <authorList>
            <person name="Nagy L.G."/>
            <person name="Riley R."/>
            <person name="Tritt A."/>
            <person name="Adam C."/>
            <person name="Daum C."/>
            <person name="Floudas D."/>
            <person name="Sun H."/>
            <person name="Yadav J.S."/>
            <person name="Pangilinan J."/>
            <person name="Larsson K.H."/>
            <person name="Matsuura K."/>
            <person name="Barry K."/>
            <person name="Labutti K."/>
            <person name="Kuo R."/>
            <person name="Ohm R.A."/>
            <person name="Bhattacharya S.S."/>
            <person name="Shirouzu T."/>
            <person name="Yoshinaga Y."/>
            <person name="Martin F.M."/>
            <person name="Grigoriev I.V."/>
            <person name="Hibbett D.S."/>
        </authorList>
    </citation>
    <scope>NUCLEOTIDE SEQUENCE [LARGE SCALE GENOMIC DNA]</scope>
    <source>
        <strain evidence="2 3">93-53</strain>
    </source>
</reference>
<dbReference type="GeneID" id="63818934"/>
<dbReference type="AlphaFoldDB" id="A0A165D846"/>
<evidence type="ECO:0000256" key="1">
    <source>
        <dbReference type="SAM" id="SignalP"/>
    </source>
</evidence>
<dbReference type="RefSeq" id="XP_040762040.1">
    <property type="nucleotide sequence ID" value="XM_040901903.1"/>
</dbReference>
<protein>
    <submittedName>
        <fullName evidence="2">Uncharacterized protein</fullName>
    </submittedName>
</protein>
<dbReference type="OrthoDB" id="10674839at2759"/>
<feature type="signal peptide" evidence="1">
    <location>
        <begin position="1"/>
        <end position="23"/>
    </location>
</feature>
<name>A0A165D846_9APHY</name>
<gene>
    <name evidence="2" type="ORF">LAESUDRAFT_303997</name>
</gene>
<keyword evidence="1" id="KW-0732">Signal</keyword>
<organism evidence="2 3">
    <name type="scientific">Laetiporus sulphureus 93-53</name>
    <dbReference type="NCBI Taxonomy" id="1314785"/>
    <lineage>
        <taxon>Eukaryota</taxon>
        <taxon>Fungi</taxon>
        <taxon>Dikarya</taxon>
        <taxon>Basidiomycota</taxon>
        <taxon>Agaricomycotina</taxon>
        <taxon>Agaricomycetes</taxon>
        <taxon>Polyporales</taxon>
        <taxon>Laetiporus</taxon>
    </lineage>
</organism>
<sequence length="223" mass="23630">MMFKAPFSTLVALLCLMASPAMSAPLSAREYSIAQDIAARAVAASPQQGSEALGIFSLIGDGLQGLGHLIESKTSSKRDLTAREYAIAYDLAARATAAPPQQGSEAFGIFSLIGDGLQGLGHLIESKTSSKRDLTARDYAIAYDLAARAAAAPPQQGSEALGIFSLIGDGLEGLGHFVEDKTSNKKSRDLSDLIARKNTLYMEHGPAVYHTPTHASPRFDSYR</sequence>
<feature type="chain" id="PRO_5007856459" evidence="1">
    <location>
        <begin position="24"/>
        <end position="223"/>
    </location>
</feature>
<proteinExistence type="predicted"/>
<evidence type="ECO:0000313" key="3">
    <source>
        <dbReference type="Proteomes" id="UP000076871"/>
    </source>
</evidence>
<dbReference type="Proteomes" id="UP000076871">
    <property type="component" value="Unassembled WGS sequence"/>
</dbReference>
<evidence type="ECO:0000313" key="2">
    <source>
        <dbReference type="EMBL" id="KZT04300.1"/>
    </source>
</evidence>
<dbReference type="InParanoid" id="A0A165D846"/>
<keyword evidence="3" id="KW-1185">Reference proteome</keyword>
<dbReference type="EMBL" id="KV427637">
    <property type="protein sequence ID" value="KZT04300.1"/>
    <property type="molecule type" value="Genomic_DNA"/>
</dbReference>
<accession>A0A165D846</accession>